<gene>
    <name evidence="2" type="ORF">VNO77_24086</name>
</gene>
<feature type="region of interest" description="Disordered" evidence="1">
    <location>
        <begin position="39"/>
        <end position="65"/>
    </location>
</feature>
<keyword evidence="3" id="KW-1185">Reference proteome</keyword>
<accession>A0AAN9L901</accession>
<name>A0AAN9L901_CANGL</name>
<proteinExistence type="predicted"/>
<evidence type="ECO:0000313" key="2">
    <source>
        <dbReference type="EMBL" id="KAK7329904.1"/>
    </source>
</evidence>
<comment type="caution">
    <text evidence="2">The sequence shown here is derived from an EMBL/GenBank/DDBJ whole genome shotgun (WGS) entry which is preliminary data.</text>
</comment>
<evidence type="ECO:0000313" key="3">
    <source>
        <dbReference type="Proteomes" id="UP001367508"/>
    </source>
</evidence>
<feature type="compositionally biased region" description="Basic and acidic residues" evidence="1">
    <location>
        <begin position="39"/>
        <end position="63"/>
    </location>
</feature>
<dbReference type="Proteomes" id="UP001367508">
    <property type="component" value="Unassembled WGS sequence"/>
</dbReference>
<evidence type="ECO:0000256" key="1">
    <source>
        <dbReference type="SAM" id="MobiDB-lite"/>
    </source>
</evidence>
<dbReference type="EMBL" id="JAYMYQ010000005">
    <property type="protein sequence ID" value="KAK7329904.1"/>
    <property type="molecule type" value="Genomic_DNA"/>
</dbReference>
<sequence>MTDVCIDRFMSLSLKTRLSVSPFMDSKLNASIEQRIDSRELYTKKRREDDSDSGDGRVDDGRSPEVCFAGDGCFVILKQRGKAKKRTKRMGKNR</sequence>
<dbReference type="AlphaFoldDB" id="A0AAN9L901"/>
<reference evidence="2 3" key="1">
    <citation type="submission" date="2024-01" db="EMBL/GenBank/DDBJ databases">
        <title>The genomes of 5 underutilized Papilionoideae crops provide insights into root nodulation and disease resistanc.</title>
        <authorList>
            <person name="Jiang F."/>
        </authorList>
    </citation>
    <scope>NUCLEOTIDE SEQUENCE [LARGE SCALE GENOMIC DNA]</scope>
    <source>
        <strain evidence="2">LVBAO_FW01</strain>
        <tissue evidence="2">Leaves</tissue>
    </source>
</reference>
<protein>
    <submittedName>
        <fullName evidence="2">Uncharacterized protein</fullName>
    </submittedName>
</protein>
<organism evidence="2 3">
    <name type="scientific">Canavalia gladiata</name>
    <name type="common">Sword bean</name>
    <name type="synonym">Dolichos gladiatus</name>
    <dbReference type="NCBI Taxonomy" id="3824"/>
    <lineage>
        <taxon>Eukaryota</taxon>
        <taxon>Viridiplantae</taxon>
        <taxon>Streptophyta</taxon>
        <taxon>Embryophyta</taxon>
        <taxon>Tracheophyta</taxon>
        <taxon>Spermatophyta</taxon>
        <taxon>Magnoliopsida</taxon>
        <taxon>eudicotyledons</taxon>
        <taxon>Gunneridae</taxon>
        <taxon>Pentapetalae</taxon>
        <taxon>rosids</taxon>
        <taxon>fabids</taxon>
        <taxon>Fabales</taxon>
        <taxon>Fabaceae</taxon>
        <taxon>Papilionoideae</taxon>
        <taxon>50 kb inversion clade</taxon>
        <taxon>NPAAA clade</taxon>
        <taxon>indigoferoid/millettioid clade</taxon>
        <taxon>Phaseoleae</taxon>
        <taxon>Canavalia</taxon>
    </lineage>
</organism>